<reference evidence="1 2" key="1">
    <citation type="journal article" date="2021" name="Commun. Biol.">
        <title>Genomic insights into the host specific adaptation of the Pneumocystis genus.</title>
        <authorList>
            <person name="Cisse O.H."/>
            <person name="Ma L."/>
            <person name="Dekker J.P."/>
            <person name="Khil P.P."/>
            <person name="Youn J.-H."/>
            <person name="Brenchley J.M."/>
            <person name="Blair R."/>
            <person name="Pahar B."/>
            <person name="Chabe M."/>
            <person name="Van Rompay K.K.A."/>
            <person name="Keesler R."/>
            <person name="Sukura A."/>
            <person name="Hirsch V."/>
            <person name="Kutty G."/>
            <person name="Liu Y."/>
            <person name="Peng L."/>
            <person name="Chen J."/>
            <person name="Song J."/>
            <person name="Weissenbacher-Lang C."/>
            <person name="Xu J."/>
            <person name="Upham N.S."/>
            <person name="Stajich J.E."/>
            <person name="Cuomo C.A."/>
            <person name="Cushion M.T."/>
            <person name="Kovacs J.A."/>
        </authorList>
    </citation>
    <scope>NUCLEOTIDE SEQUENCE [LARGE SCALE GENOMIC DNA]</scope>
    <source>
        <strain evidence="1 2">RABM</strain>
    </source>
</reference>
<protein>
    <submittedName>
        <fullName evidence="1">Uncharacterized protein</fullName>
    </submittedName>
</protein>
<name>A0ACB7CA26_9ASCO</name>
<gene>
    <name evidence="1" type="ORF">PORY_001970</name>
</gene>
<keyword evidence="2" id="KW-1185">Reference proteome</keyword>
<dbReference type="Proteomes" id="UP000768646">
    <property type="component" value="Unassembled WGS sequence"/>
</dbReference>
<comment type="caution">
    <text evidence="1">The sequence shown here is derived from an EMBL/GenBank/DDBJ whole genome shotgun (WGS) entry which is preliminary data.</text>
</comment>
<proteinExistence type="predicted"/>
<evidence type="ECO:0000313" key="2">
    <source>
        <dbReference type="Proteomes" id="UP000768646"/>
    </source>
</evidence>
<organism evidence="1 2">
    <name type="scientific">Pneumocystis oryctolagi</name>
    <dbReference type="NCBI Taxonomy" id="42067"/>
    <lineage>
        <taxon>Eukaryota</taxon>
        <taxon>Fungi</taxon>
        <taxon>Dikarya</taxon>
        <taxon>Ascomycota</taxon>
        <taxon>Taphrinomycotina</taxon>
        <taxon>Pneumocystomycetes</taxon>
        <taxon>Pneumocystaceae</taxon>
        <taxon>Pneumocystis</taxon>
    </lineage>
</organism>
<dbReference type="EMBL" id="JABTEG010000007">
    <property type="protein sequence ID" value="KAG4304577.1"/>
    <property type="molecule type" value="Genomic_DNA"/>
</dbReference>
<sequence>MSSENKEYFSIIKTNFNDITVDEYGISSSDFLLASESFLDIIDLLDAKIFSVVKNDIKENINKIRDYMMKYPSECKTLESLVKNEAMQKKTVATEGLLWLIRSFAFTSHALHRSIKNEDEELSISFSKAYDVTLKKHHSFFVRPIFTMAMKSCPRRNDFYSKLCSDPIRLKTIINEWLSGLDKIILSLQNFYEDGQYAQGL</sequence>
<accession>A0ACB7CA26</accession>
<evidence type="ECO:0000313" key="1">
    <source>
        <dbReference type="EMBL" id="KAG4304577.1"/>
    </source>
</evidence>